<dbReference type="SUPFAM" id="SSF55961">
    <property type="entry name" value="Bet v1-like"/>
    <property type="match status" value="1"/>
</dbReference>
<comment type="caution">
    <text evidence="2">The sequence shown here is derived from an EMBL/GenBank/DDBJ whole genome shotgun (WGS) entry which is preliminary data.</text>
</comment>
<dbReference type="CDD" id="cd07818">
    <property type="entry name" value="SRPBCC_1"/>
    <property type="match status" value="1"/>
</dbReference>
<evidence type="ECO:0000259" key="1">
    <source>
        <dbReference type="SMART" id="SM00871"/>
    </source>
</evidence>
<dbReference type="InterPro" id="IPR011256">
    <property type="entry name" value="Reg_factor_effector_dom_sf"/>
</dbReference>
<dbReference type="EMBL" id="JAHESC010000044">
    <property type="protein sequence ID" value="MBT1689600.1"/>
    <property type="molecule type" value="Genomic_DNA"/>
</dbReference>
<dbReference type="Proteomes" id="UP001319180">
    <property type="component" value="Unassembled WGS sequence"/>
</dbReference>
<dbReference type="InterPro" id="IPR029442">
    <property type="entry name" value="GyrI-like"/>
</dbReference>
<dbReference type="InterPro" id="IPR023393">
    <property type="entry name" value="START-like_dom_sf"/>
</dbReference>
<dbReference type="SMART" id="SM00871">
    <property type="entry name" value="AraC_E_bind"/>
    <property type="match status" value="1"/>
</dbReference>
<organism evidence="2 3">
    <name type="scientific">Dawidia soli</name>
    <dbReference type="NCBI Taxonomy" id="2782352"/>
    <lineage>
        <taxon>Bacteria</taxon>
        <taxon>Pseudomonadati</taxon>
        <taxon>Bacteroidota</taxon>
        <taxon>Cytophagia</taxon>
        <taxon>Cytophagales</taxon>
        <taxon>Chryseotaleaceae</taxon>
        <taxon>Dawidia</taxon>
    </lineage>
</organism>
<name>A0AAP2GKG6_9BACT</name>
<dbReference type="InterPro" id="IPR010499">
    <property type="entry name" value="AraC_E-bd"/>
</dbReference>
<dbReference type="Pfam" id="PF06445">
    <property type="entry name" value="GyrI-like"/>
    <property type="match status" value="1"/>
</dbReference>
<dbReference type="AlphaFoldDB" id="A0AAP2GKG6"/>
<feature type="domain" description="AraC effector-binding" evidence="1">
    <location>
        <begin position="178"/>
        <end position="331"/>
    </location>
</feature>
<dbReference type="Pfam" id="PF10604">
    <property type="entry name" value="Polyketide_cyc2"/>
    <property type="match status" value="1"/>
</dbReference>
<reference evidence="2 3" key="1">
    <citation type="submission" date="2021-05" db="EMBL/GenBank/DDBJ databases">
        <title>A Polyphasic approach of four new species of the genus Ohtaekwangia: Ohtaekwangia histidinii sp. nov., Ohtaekwangia cretensis sp. nov., Ohtaekwangia indiensis sp. nov., Ohtaekwangia reichenbachii sp. nov. from diverse environment.</title>
        <authorList>
            <person name="Octaviana S."/>
        </authorList>
    </citation>
    <scope>NUCLEOTIDE SEQUENCE [LARGE SCALE GENOMIC DNA]</scope>
    <source>
        <strain evidence="2 3">PWU37</strain>
    </source>
</reference>
<sequence>MKKFFLGLLALLVLLAIVGLMLPGKLEIARHITVGAPAENIFEDINDLERWGKWSYWNDLYKDDMQLTYGDKRAGLGAWYSWTGEKSGDGKVTITESIPGSSIKTDLDFMEHGVAKGWYTFIPKDDSTQLTIGFSSDLGANPISRWFGIIMKPEMNKAFDYNLTHLKALAEAKPVFTVKITEENTAPLHYVGMAGKASSDDSDAIGKQLETMYGTLLSMLKKAKVKVTGPAMGIYPGEADGQIDIIAALPIASDAKLPKPYMVEQVPAGKAVKAVHAGAYDKLTDTHQQVNRYISNKHLTISGSPWEIYVTDPMVVRDTAQWITEVYYPVQ</sequence>
<keyword evidence="3" id="KW-1185">Reference proteome</keyword>
<proteinExistence type="predicted"/>
<gene>
    <name evidence="2" type="ORF">KK078_23755</name>
</gene>
<evidence type="ECO:0000313" key="3">
    <source>
        <dbReference type="Proteomes" id="UP001319180"/>
    </source>
</evidence>
<evidence type="ECO:0000313" key="2">
    <source>
        <dbReference type="EMBL" id="MBT1689600.1"/>
    </source>
</evidence>
<protein>
    <submittedName>
        <fullName evidence="2">SRPBCC family protein</fullName>
    </submittedName>
</protein>
<dbReference type="Gene3D" id="3.20.80.10">
    <property type="entry name" value="Regulatory factor, effector binding domain"/>
    <property type="match status" value="1"/>
</dbReference>
<dbReference type="RefSeq" id="WP_254092821.1">
    <property type="nucleotide sequence ID" value="NZ_JAHESC010000044.1"/>
</dbReference>
<accession>A0AAP2GKG6</accession>
<dbReference type="Gene3D" id="3.30.530.20">
    <property type="match status" value="1"/>
</dbReference>
<dbReference type="InterPro" id="IPR019587">
    <property type="entry name" value="Polyketide_cyclase/dehydratase"/>
</dbReference>
<dbReference type="SUPFAM" id="SSF55136">
    <property type="entry name" value="Probable bacterial effector-binding domain"/>
    <property type="match status" value="1"/>
</dbReference>